<dbReference type="AlphaFoldDB" id="A0A2T2NXT6"/>
<evidence type="ECO:0000256" key="1">
    <source>
        <dbReference type="SAM" id="Phobius"/>
    </source>
</evidence>
<feature type="transmembrane region" description="Helical" evidence="1">
    <location>
        <begin position="122"/>
        <end position="143"/>
    </location>
</feature>
<keyword evidence="1" id="KW-0472">Membrane</keyword>
<gene>
    <name evidence="2" type="ORF">BS50DRAFT_632148</name>
</gene>
<evidence type="ECO:0000313" key="3">
    <source>
        <dbReference type="Proteomes" id="UP000240883"/>
    </source>
</evidence>
<dbReference type="STRING" id="1448308.A0A2T2NXT6"/>
<proteinExistence type="predicted"/>
<organism evidence="2 3">
    <name type="scientific">Corynespora cassiicola Philippines</name>
    <dbReference type="NCBI Taxonomy" id="1448308"/>
    <lineage>
        <taxon>Eukaryota</taxon>
        <taxon>Fungi</taxon>
        <taxon>Dikarya</taxon>
        <taxon>Ascomycota</taxon>
        <taxon>Pezizomycotina</taxon>
        <taxon>Dothideomycetes</taxon>
        <taxon>Pleosporomycetidae</taxon>
        <taxon>Pleosporales</taxon>
        <taxon>Corynesporascaceae</taxon>
        <taxon>Corynespora</taxon>
    </lineage>
</organism>
<dbReference type="Proteomes" id="UP000240883">
    <property type="component" value="Unassembled WGS sequence"/>
</dbReference>
<keyword evidence="1" id="KW-0812">Transmembrane</keyword>
<evidence type="ECO:0000313" key="2">
    <source>
        <dbReference type="EMBL" id="PSN70235.1"/>
    </source>
</evidence>
<sequence length="285" mass="32225">MTAASRGLNGLFHQHSLRLPSSIRAVLFSARPQYAQSRGTIRHIASTASRGYRYPSSSGARSFISTDPILSAVSRTRQPILLYKAPEDRRWLYKTYALASGCVGLGLWTLKFGNELPIDMPFFVTPTYNVVGLILLAIGFVAVRRPTNRIQSLEVVPTTIGGPLQLRIRAKPAPFLKEKVILAHIGEVTLSEKSMPMVTELKDLEEFRKQKVSEDLGDGFILVRGWELSARYIYKKWTMFFNRFKHVVLSFGIVRLNHADHKWKIDCTGYLLEDGKALDRIISEE</sequence>
<dbReference type="EMBL" id="KZ678132">
    <property type="protein sequence ID" value="PSN70235.1"/>
    <property type="molecule type" value="Genomic_DNA"/>
</dbReference>
<accession>A0A2T2NXT6</accession>
<protein>
    <submittedName>
        <fullName evidence="2">Uncharacterized protein</fullName>
    </submittedName>
</protein>
<keyword evidence="1" id="KW-1133">Transmembrane helix</keyword>
<keyword evidence="3" id="KW-1185">Reference proteome</keyword>
<feature type="transmembrane region" description="Helical" evidence="1">
    <location>
        <begin position="91"/>
        <end position="110"/>
    </location>
</feature>
<reference evidence="2 3" key="1">
    <citation type="journal article" date="2018" name="Front. Microbiol.">
        <title>Genome-Wide Analysis of Corynespora cassiicola Leaf Fall Disease Putative Effectors.</title>
        <authorList>
            <person name="Lopez D."/>
            <person name="Ribeiro S."/>
            <person name="Label P."/>
            <person name="Fumanal B."/>
            <person name="Venisse J.S."/>
            <person name="Kohler A."/>
            <person name="de Oliveira R.R."/>
            <person name="Labutti K."/>
            <person name="Lipzen A."/>
            <person name="Lail K."/>
            <person name="Bauer D."/>
            <person name="Ohm R.A."/>
            <person name="Barry K.W."/>
            <person name="Spatafora J."/>
            <person name="Grigoriev I.V."/>
            <person name="Martin F.M."/>
            <person name="Pujade-Renaud V."/>
        </authorList>
    </citation>
    <scope>NUCLEOTIDE SEQUENCE [LARGE SCALE GENOMIC DNA]</scope>
    <source>
        <strain evidence="2 3">Philippines</strain>
    </source>
</reference>
<name>A0A2T2NXT6_CORCC</name>
<dbReference type="OrthoDB" id="4140442at2759"/>